<dbReference type="Proteomes" id="UP000316714">
    <property type="component" value="Unassembled WGS sequence"/>
</dbReference>
<keyword evidence="2" id="KW-1185">Reference proteome</keyword>
<gene>
    <name evidence="1" type="ORF">KOR34_00570</name>
</gene>
<name>A0A5C5VBG1_9BACT</name>
<dbReference type="RefSeq" id="WP_146561137.1">
    <property type="nucleotide sequence ID" value="NZ_SIHJ01000001.1"/>
</dbReference>
<proteinExistence type="predicted"/>
<comment type="caution">
    <text evidence="1">The sequence shown here is derived from an EMBL/GenBank/DDBJ whole genome shotgun (WGS) entry which is preliminary data.</text>
</comment>
<dbReference type="AlphaFoldDB" id="A0A5C5VBG1"/>
<dbReference type="OrthoDB" id="9958394at2"/>
<evidence type="ECO:0000313" key="1">
    <source>
        <dbReference type="EMBL" id="TWT35169.1"/>
    </source>
</evidence>
<organism evidence="1 2">
    <name type="scientific">Posidoniimonas corsicana</name>
    <dbReference type="NCBI Taxonomy" id="1938618"/>
    <lineage>
        <taxon>Bacteria</taxon>
        <taxon>Pseudomonadati</taxon>
        <taxon>Planctomycetota</taxon>
        <taxon>Planctomycetia</taxon>
        <taxon>Pirellulales</taxon>
        <taxon>Lacipirellulaceae</taxon>
        <taxon>Posidoniimonas</taxon>
    </lineage>
</organism>
<accession>A0A5C5VBG1</accession>
<sequence length="102" mass="11238">MQIEVSDETGNLVQTLLASGQFSSAGEFIATMAKYAQRIQTLPRASDLPEHVEADQLAQQQGVGPIADPEALRADFWPEGESVEAFVNEIRERRGQDAPRVR</sequence>
<protein>
    <submittedName>
        <fullName evidence="1">Uncharacterized protein</fullName>
    </submittedName>
</protein>
<evidence type="ECO:0000313" key="2">
    <source>
        <dbReference type="Proteomes" id="UP000316714"/>
    </source>
</evidence>
<dbReference type="EMBL" id="SIHJ01000001">
    <property type="protein sequence ID" value="TWT35169.1"/>
    <property type="molecule type" value="Genomic_DNA"/>
</dbReference>
<reference evidence="1 2" key="1">
    <citation type="submission" date="2019-02" db="EMBL/GenBank/DDBJ databases">
        <title>Deep-cultivation of Planctomycetes and their phenomic and genomic characterization uncovers novel biology.</title>
        <authorList>
            <person name="Wiegand S."/>
            <person name="Jogler M."/>
            <person name="Boedeker C."/>
            <person name="Pinto D."/>
            <person name="Vollmers J."/>
            <person name="Rivas-Marin E."/>
            <person name="Kohn T."/>
            <person name="Peeters S.H."/>
            <person name="Heuer A."/>
            <person name="Rast P."/>
            <person name="Oberbeckmann S."/>
            <person name="Bunk B."/>
            <person name="Jeske O."/>
            <person name="Meyerdierks A."/>
            <person name="Storesund J.E."/>
            <person name="Kallscheuer N."/>
            <person name="Luecker S."/>
            <person name="Lage O.M."/>
            <person name="Pohl T."/>
            <person name="Merkel B.J."/>
            <person name="Hornburger P."/>
            <person name="Mueller R.-W."/>
            <person name="Bruemmer F."/>
            <person name="Labrenz M."/>
            <person name="Spormann A.M."/>
            <person name="Op Den Camp H."/>
            <person name="Overmann J."/>
            <person name="Amann R."/>
            <person name="Jetten M.S.M."/>
            <person name="Mascher T."/>
            <person name="Medema M.H."/>
            <person name="Devos D.P."/>
            <person name="Kaster A.-K."/>
            <person name="Ovreas L."/>
            <person name="Rohde M."/>
            <person name="Galperin M.Y."/>
            <person name="Jogler C."/>
        </authorList>
    </citation>
    <scope>NUCLEOTIDE SEQUENCE [LARGE SCALE GENOMIC DNA]</scope>
    <source>
        <strain evidence="1 2">KOR34</strain>
    </source>
</reference>